<keyword evidence="1" id="KW-1133">Transmembrane helix</keyword>
<keyword evidence="1" id="KW-0812">Transmembrane</keyword>
<gene>
    <name evidence="2" type="ORF">BKA10_002930</name>
</gene>
<name>A0AA40VN84_9MICO</name>
<protein>
    <submittedName>
        <fullName evidence="2">Uncharacterized protein</fullName>
    </submittedName>
</protein>
<reference evidence="2 3" key="1">
    <citation type="submission" date="2020-08" db="EMBL/GenBank/DDBJ databases">
        <title>Sequencing the genomes of 1000 actinobacteria strains.</title>
        <authorList>
            <person name="Klenk H.-P."/>
        </authorList>
    </citation>
    <scope>NUCLEOTIDE SEQUENCE [LARGE SCALE GENOMIC DNA]</scope>
    <source>
        <strain evidence="2 3">DSM 19600</strain>
    </source>
</reference>
<dbReference type="RefSeq" id="WP_183500650.1">
    <property type="nucleotide sequence ID" value="NZ_BAABCO010000003.1"/>
</dbReference>
<dbReference type="AlphaFoldDB" id="A0AA40VN84"/>
<organism evidence="2 3">
    <name type="scientific">Microbacterium invictum</name>
    <dbReference type="NCBI Taxonomy" id="515415"/>
    <lineage>
        <taxon>Bacteria</taxon>
        <taxon>Bacillati</taxon>
        <taxon>Actinomycetota</taxon>
        <taxon>Actinomycetes</taxon>
        <taxon>Micrococcales</taxon>
        <taxon>Microbacteriaceae</taxon>
        <taxon>Microbacterium</taxon>
    </lineage>
</organism>
<evidence type="ECO:0000313" key="3">
    <source>
        <dbReference type="Proteomes" id="UP000549113"/>
    </source>
</evidence>
<evidence type="ECO:0000256" key="1">
    <source>
        <dbReference type="SAM" id="Phobius"/>
    </source>
</evidence>
<dbReference type="EMBL" id="JACIFH010000001">
    <property type="protein sequence ID" value="MBB4141136.1"/>
    <property type="molecule type" value="Genomic_DNA"/>
</dbReference>
<accession>A0AA40VN84</accession>
<proteinExistence type="predicted"/>
<comment type="caution">
    <text evidence="2">The sequence shown here is derived from an EMBL/GenBank/DDBJ whole genome shotgun (WGS) entry which is preliminary data.</text>
</comment>
<dbReference type="Proteomes" id="UP000549113">
    <property type="component" value="Unassembled WGS sequence"/>
</dbReference>
<sequence length="212" mass="22308">MSAPGWTRETADAATRRGVAVKRWAAWTAAGAMLVAAWGVAAITPPDDAASAPFPVAATLGSEATGRNMALTVTNPRMSEGATGRSAAQSRALWSAEGTWLVVDLEARSLDSDTGVHLNLVDLVVGERTFSASDRPVSMRRIGLATGLDQSGGLAYELPEDILDDAGAATARLRLGLSDDDRLDSVIELQLDLTTLPHESDAEIAEPDWSRP</sequence>
<evidence type="ECO:0000313" key="2">
    <source>
        <dbReference type="EMBL" id="MBB4141136.1"/>
    </source>
</evidence>
<keyword evidence="1" id="KW-0472">Membrane</keyword>
<feature type="transmembrane region" description="Helical" evidence="1">
    <location>
        <begin position="24"/>
        <end position="43"/>
    </location>
</feature>
<keyword evidence="3" id="KW-1185">Reference proteome</keyword>